<protein>
    <submittedName>
        <fullName evidence="2">Uncharacterized protein</fullName>
    </submittedName>
</protein>
<accession>A0AAD9DLI5</accession>
<proteinExistence type="predicted"/>
<feature type="coiled-coil region" evidence="1">
    <location>
        <begin position="20"/>
        <end position="49"/>
    </location>
</feature>
<organism evidence="2 3">
    <name type="scientific">Electrophorus voltai</name>
    <dbReference type="NCBI Taxonomy" id="2609070"/>
    <lineage>
        <taxon>Eukaryota</taxon>
        <taxon>Metazoa</taxon>
        <taxon>Chordata</taxon>
        <taxon>Craniata</taxon>
        <taxon>Vertebrata</taxon>
        <taxon>Euteleostomi</taxon>
        <taxon>Actinopterygii</taxon>
        <taxon>Neopterygii</taxon>
        <taxon>Teleostei</taxon>
        <taxon>Ostariophysi</taxon>
        <taxon>Gymnotiformes</taxon>
        <taxon>Gymnotoidei</taxon>
        <taxon>Gymnotidae</taxon>
        <taxon>Electrophorus</taxon>
    </lineage>
</organism>
<gene>
    <name evidence="2" type="ORF">P4O66_018634</name>
</gene>
<comment type="caution">
    <text evidence="2">The sequence shown here is derived from an EMBL/GenBank/DDBJ whole genome shotgun (WGS) entry which is preliminary data.</text>
</comment>
<keyword evidence="1" id="KW-0175">Coiled coil</keyword>
<keyword evidence="3" id="KW-1185">Reference proteome</keyword>
<dbReference type="AlphaFoldDB" id="A0AAD9DLI5"/>
<reference evidence="2" key="1">
    <citation type="submission" date="2023-03" db="EMBL/GenBank/DDBJ databases">
        <title>Electrophorus voltai genome.</title>
        <authorList>
            <person name="Bian C."/>
        </authorList>
    </citation>
    <scope>NUCLEOTIDE SEQUENCE</scope>
    <source>
        <strain evidence="2">CB-2022</strain>
        <tissue evidence="2">Muscle</tissue>
    </source>
</reference>
<name>A0AAD9DLI5_9TELE</name>
<evidence type="ECO:0000256" key="1">
    <source>
        <dbReference type="SAM" id="Coils"/>
    </source>
</evidence>
<evidence type="ECO:0000313" key="2">
    <source>
        <dbReference type="EMBL" id="KAK1785238.1"/>
    </source>
</evidence>
<dbReference type="Proteomes" id="UP001239994">
    <property type="component" value="Unassembled WGS sequence"/>
</dbReference>
<evidence type="ECO:0000313" key="3">
    <source>
        <dbReference type="Proteomes" id="UP001239994"/>
    </source>
</evidence>
<sequence length="114" mass="13182">MATGLAEVSAWEAHLRNSFMNGLRDEIRKEDKEAEAMVEDESMEEEEEEVDLQDEPLENYDLVLSVDEKPRDREAAGRVRLQVNLPAEADGPLHDLKSGDWVVIKDLRRNRWFS</sequence>
<dbReference type="EMBL" id="JAROKS010000026">
    <property type="protein sequence ID" value="KAK1785238.1"/>
    <property type="molecule type" value="Genomic_DNA"/>
</dbReference>